<dbReference type="Gene3D" id="2.20.25.80">
    <property type="entry name" value="WRKY domain"/>
    <property type="match status" value="1"/>
</dbReference>
<evidence type="ECO:0000256" key="2">
    <source>
        <dbReference type="ARBA" id="ARBA00023015"/>
    </source>
</evidence>
<keyword evidence="3" id="KW-0238">DNA-binding</keyword>
<reference evidence="8" key="1">
    <citation type="submission" date="2023-10" db="EMBL/GenBank/DDBJ databases">
        <authorList>
            <person name="Domelevo Entfellner J.-B."/>
        </authorList>
    </citation>
    <scope>NUCLEOTIDE SEQUENCE</scope>
</reference>
<dbReference type="AlphaFoldDB" id="A0AA86W232"/>
<feature type="compositionally biased region" description="Polar residues" evidence="6">
    <location>
        <begin position="118"/>
        <end position="127"/>
    </location>
</feature>
<evidence type="ECO:0000256" key="3">
    <source>
        <dbReference type="ARBA" id="ARBA00023125"/>
    </source>
</evidence>
<sequence length="343" mass="39191">MDEDWDLFAVVRSCQSTTNTSTTAIPQTTTNNSLSSLLTSTVKDQKYDAFSFPNNTVQPITDEFHELHQLFTPFNPTTPTIPSAPGINPNSPYFAEQESQQISDHLPIWPHFLPEPSTPSFNRFPNHQQQQQNQLQVLQKQEFHAPQNSSPTVSPNTQPQTPKSRKRKSQQKKMVCQVTADNLSADLWAWRKYGQKPIKGSPYPSYTYIFVGITIGVAAPKVVWLENKLNGVTLKPICSLLPTPETTRIPGQSTGTRLPEVPGVRLRRRIRHCYPGHFPFKMHPFLLHRHTLPRRHQKIHRKPVMSNPTRIWKLTWTMTVTFDDPITAFLCSKFCIEVTLSQT</sequence>
<evidence type="ECO:0000313" key="8">
    <source>
        <dbReference type="EMBL" id="CAJ1977003.1"/>
    </source>
</evidence>
<evidence type="ECO:0000313" key="9">
    <source>
        <dbReference type="Proteomes" id="UP001189624"/>
    </source>
</evidence>
<organism evidence="8 9">
    <name type="scientific">Sphenostylis stenocarpa</name>
    <dbReference type="NCBI Taxonomy" id="92480"/>
    <lineage>
        <taxon>Eukaryota</taxon>
        <taxon>Viridiplantae</taxon>
        <taxon>Streptophyta</taxon>
        <taxon>Embryophyta</taxon>
        <taxon>Tracheophyta</taxon>
        <taxon>Spermatophyta</taxon>
        <taxon>Magnoliopsida</taxon>
        <taxon>eudicotyledons</taxon>
        <taxon>Gunneridae</taxon>
        <taxon>Pentapetalae</taxon>
        <taxon>rosids</taxon>
        <taxon>fabids</taxon>
        <taxon>Fabales</taxon>
        <taxon>Fabaceae</taxon>
        <taxon>Papilionoideae</taxon>
        <taxon>50 kb inversion clade</taxon>
        <taxon>NPAAA clade</taxon>
        <taxon>indigoferoid/millettioid clade</taxon>
        <taxon>Phaseoleae</taxon>
        <taxon>Sphenostylis</taxon>
    </lineage>
</organism>
<proteinExistence type="predicted"/>
<comment type="subcellular location">
    <subcellularLocation>
        <location evidence="1">Nucleus</location>
    </subcellularLocation>
</comment>
<dbReference type="InterPro" id="IPR036576">
    <property type="entry name" value="WRKY_dom_sf"/>
</dbReference>
<dbReference type="SUPFAM" id="SSF118290">
    <property type="entry name" value="WRKY DNA-binding domain"/>
    <property type="match status" value="1"/>
</dbReference>
<name>A0AA86W232_9FABA</name>
<evidence type="ECO:0000256" key="4">
    <source>
        <dbReference type="ARBA" id="ARBA00023163"/>
    </source>
</evidence>
<dbReference type="PROSITE" id="PS50811">
    <property type="entry name" value="WRKY"/>
    <property type="match status" value="1"/>
</dbReference>
<dbReference type="Pfam" id="PF03106">
    <property type="entry name" value="WRKY"/>
    <property type="match status" value="1"/>
</dbReference>
<feature type="compositionally biased region" description="Low complexity" evidence="6">
    <location>
        <begin position="128"/>
        <end position="140"/>
    </location>
</feature>
<keyword evidence="5" id="KW-0539">Nucleus</keyword>
<keyword evidence="4" id="KW-0804">Transcription</keyword>
<protein>
    <recommendedName>
        <fullName evidence="7">WRKY domain-containing protein</fullName>
    </recommendedName>
</protein>
<dbReference type="EMBL" id="OY731407">
    <property type="protein sequence ID" value="CAJ1977003.1"/>
    <property type="molecule type" value="Genomic_DNA"/>
</dbReference>
<dbReference type="Proteomes" id="UP001189624">
    <property type="component" value="Chromosome 10"/>
</dbReference>
<dbReference type="InterPro" id="IPR003657">
    <property type="entry name" value="WRKY_dom"/>
</dbReference>
<dbReference type="PANTHER" id="PTHR32096">
    <property type="entry name" value="WRKY TRANSCRIPTION FACTOR 30-RELATED-RELATED"/>
    <property type="match status" value="1"/>
</dbReference>
<keyword evidence="9" id="KW-1185">Reference proteome</keyword>
<evidence type="ECO:0000259" key="7">
    <source>
        <dbReference type="PROSITE" id="PS50811"/>
    </source>
</evidence>
<dbReference type="GO" id="GO:0000976">
    <property type="term" value="F:transcription cis-regulatory region binding"/>
    <property type="evidence" value="ECO:0007669"/>
    <property type="project" value="TreeGrafter"/>
</dbReference>
<feature type="compositionally biased region" description="Polar residues" evidence="6">
    <location>
        <begin position="146"/>
        <end position="162"/>
    </location>
</feature>
<feature type="region of interest" description="Disordered" evidence="6">
    <location>
        <begin position="108"/>
        <end position="175"/>
    </location>
</feature>
<dbReference type="GO" id="GO:0005634">
    <property type="term" value="C:nucleus"/>
    <property type="evidence" value="ECO:0007669"/>
    <property type="project" value="UniProtKB-SubCell"/>
</dbReference>
<feature type="domain" description="WRKY" evidence="7">
    <location>
        <begin position="179"/>
        <end position="223"/>
    </location>
</feature>
<dbReference type="GO" id="GO:0003700">
    <property type="term" value="F:DNA-binding transcription factor activity"/>
    <property type="evidence" value="ECO:0007669"/>
    <property type="project" value="InterPro"/>
</dbReference>
<evidence type="ECO:0000256" key="6">
    <source>
        <dbReference type="SAM" id="MobiDB-lite"/>
    </source>
</evidence>
<dbReference type="InterPro" id="IPR044810">
    <property type="entry name" value="WRKY_plant"/>
</dbReference>
<dbReference type="Gramene" id="rna-AYBTSS11_LOCUS29149">
    <property type="protein sequence ID" value="CAJ1977003.1"/>
    <property type="gene ID" value="gene-AYBTSS11_LOCUS29149"/>
</dbReference>
<gene>
    <name evidence="8" type="ORF">AYBTSS11_LOCUS29149</name>
</gene>
<evidence type="ECO:0000256" key="1">
    <source>
        <dbReference type="ARBA" id="ARBA00004123"/>
    </source>
</evidence>
<dbReference type="PANTHER" id="PTHR32096:SF80">
    <property type="entry name" value="WRKY TRANSCRIPTION FACTOR 27-RELATED"/>
    <property type="match status" value="1"/>
</dbReference>
<accession>A0AA86W232</accession>
<evidence type="ECO:0000256" key="5">
    <source>
        <dbReference type="ARBA" id="ARBA00023242"/>
    </source>
</evidence>
<keyword evidence="2" id="KW-0805">Transcription regulation</keyword>